<reference evidence="5 6" key="1">
    <citation type="submission" date="2024-03" db="EMBL/GenBank/DDBJ databases">
        <title>Novel species of the genus Variovorax.</title>
        <authorList>
            <person name="Liu Q."/>
            <person name="Xin Y.-H."/>
        </authorList>
    </citation>
    <scope>NUCLEOTIDE SEQUENCE [LARGE SCALE GENOMIC DNA]</scope>
    <source>
        <strain evidence="5 6">KACC 18900</strain>
    </source>
</reference>
<evidence type="ECO:0000256" key="2">
    <source>
        <dbReference type="ARBA" id="ARBA00023125"/>
    </source>
</evidence>
<dbReference type="PROSITE" id="PS01124">
    <property type="entry name" value="HTH_ARAC_FAMILY_2"/>
    <property type="match status" value="1"/>
</dbReference>
<evidence type="ECO:0000313" key="6">
    <source>
        <dbReference type="Proteomes" id="UP001385892"/>
    </source>
</evidence>
<dbReference type="InterPro" id="IPR018060">
    <property type="entry name" value="HTH_AraC"/>
</dbReference>
<gene>
    <name evidence="5" type="ORF">WKW82_11425</name>
</gene>
<dbReference type="Pfam" id="PF12625">
    <property type="entry name" value="Arabinose_bd"/>
    <property type="match status" value="1"/>
</dbReference>
<evidence type="ECO:0000259" key="4">
    <source>
        <dbReference type="PROSITE" id="PS01124"/>
    </source>
</evidence>
<comment type="caution">
    <text evidence="5">The sequence shown here is derived from an EMBL/GenBank/DDBJ whole genome shotgun (WGS) entry which is preliminary data.</text>
</comment>
<evidence type="ECO:0000313" key="5">
    <source>
        <dbReference type="EMBL" id="MEJ8847265.1"/>
    </source>
</evidence>
<evidence type="ECO:0000256" key="1">
    <source>
        <dbReference type="ARBA" id="ARBA00023015"/>
    </source>
</evidence>
<dbReference type="InterPro" id="IPR032687">
    <property type="entry name" value="AraC-type_N"/>
</dbReference>
<dbReference type="Pfam" id="PF12833">
    <property type="entry name" value="HTH_18"/>
    <property type="match status" value="1"/>
</dbReference>
<sequence length="356" mass="39362">MRKSIAFEAPAGRITVRDGSDLDRPLHSMLGLNALVDAMSAQGVGVERLFAGTGIAPQAVSDSQARISHRQKIALFGKVRELSNDPAVGLLAGQRQRLSDFGVYGYALLSSATFGEAIDFGVKHVRLAGPVIEKTFRVAGNVAIFEGHDVIDLGPLLPLATEFWFSSMQMLISRVLERPFEALRLELPYPAPASAQRYEEILRCPVAFDSPAMQWHFDARLLELPLPNANPITAEVSSAFCSRMLEAAGGENPLVLTIKEICLNASGGLPRAEQMADRLHLSTRTLHRRLFEAGTSYQNIIDGVRKRLAIEFLERTELSVGEIAERTGFSDVSNFRKAFRKWTNQTTTYYRDRRAS</sequence>
<dbReference type="SUPFAM" id="SSF46689">
    <property type="entry name" value="Homeodomain-like"/>
    <property type="match status" value="1"/>
</dbReference>
<dbReference type="SMART" id="SM00342">
    <property type="entry name" value="HTH_ARAC"/>
    <property type="match status" value="1"/>
</dbReference>
<keyword evidence="2" id="KW-0238">DNA-binding</keyword>
<feature type="domain" description="HTH araC/xylS-type" evidence="4">
    <location>
        <begin position="273"/>
        <end position="353"/>
    </location>
</feature>
<dbReference type="PANTHER" id="PTHR47894:SF1">
    <property type="entry name" value="HTH-TYPE TRANSCRIPTIONAL REGULATOR VQSM"/>
    <property type="match status" value="1"/>
</dbReference>
<dbReference type="EMBL" id="JBBKZT010000004">
    <property type="protein sequence ID" value="MEJ8847265.1"/>
    <property type="molecule type" value="Genomic_DNA"/>
</dbReference>
<evidence type="ECO:0000256" key="3">
    <source>
        <dbReference type="ARBA" id="ARBA00023163"/>
    </source>
</evidence>
<dbReference type="RefSeq" id="WP_340342405.1">
    <property type="nucleotide sequence ID" value="NZ_JBBKZT010000004.1"/>
</dbReference>
<dbReference type="InterPro" id="IPR009057">
    <property type="entry name" value="Homeodomain-like_sf"/>
</dbReference>
<dbReference type="Proteomes" id="UP001385892">
    <property type="component" value="Unassembled WGS sequence"/>
</dbReference>
<keyword evidence="3" id="KW-0804">Transcription</keyword>
<keyword evidence="6" id="KW-1185">Reference proteome</keyword>
<accession>A0ABU8WK68</accession>
<name>A0ABU8WK68_9BURK</name>
<dbReference type="PANTHER" id="PTHR47894">
    <property type="entry name" value="HTH-TYPE TRANSCRIPTIONAL REGULATOR GADX"/>
    <property type="match status" value="1"/>
</dbReference>
<proteinExistence type="predicted"/>
<organism evidence="5 6">
    <name type="scientific">Variovorax rhizosphaerae</name>
    <dbReference type="NCBI Taxonomy" id="1836200"/>
    <lineage>
        <taxon>Bacteria</taxon>
        <taxon>Pseudomonadati</taxon>
        <taxon>Pseudomonadota</taxon>
        <taxon>Betaproteobacteria</taxon>
        <taxon>Burkholderiales</taxon>
        <taxon>Comamonadaceae</taxon>
        <taxon>Variovorax</taxon>
    </lineage>
</organism>
<protein>
    <submittedName>
        <fullName evidence="5">AraC family transcriptional regulator</fullName>
    </submittedName>
</protein>
<dbReference type="Gene3D" id="1.10.10.60">
    <property type="entry name" value="Homeodomain-like"/>
    <property type="match status" value="1"/>
</dbReference>
<keyword evidence="1" id="KW-0805">Transcription regulation</keyword>